<gene>
    <name evidence="2" type="ORF">GJV18_17995</name>
</gene>
<sequence>MSSYSFTVAETQTFTVTHARHMAAKVATDLRRMQRFYGYPCDTWIEEYEAELVVLLKAGYLGEVTYGFKRGDDWIEPTLRYTAGDLVGSGTDDDPGRVRQGRDVSGASFYSYLTYSAKYLNASSADKESTLKDLPFERGSASAPGISGYLESDKTYSAGGRALNRASVRSF</sequence>
<proteinExistence type="predicted"/>
<dbReference type="AlphaFoldDB" id="A0A6I4KXS1"/>
<evidence type="ECO:0000313" key="2">
    <source>
        <dbReference type="EMBL" id="MVW77215.1"/>
    </source>
</evidence>
<reference evidence="2 3" key="1">
    <citation type="submission" date="2019-11" db="EMBL/GenBank/DDBJ databases">
        <title>Pseudomonas flavidum sp. nov., isolated from Baiyang Lake.</title>
        <authorList>
            <person name="Zhao Y."/>
        </authorList>
    </citation>
    <scope>NUCLEOTIDE SEQUENCE [LARGE SCALE GENOMIC DNA]</scope>
    <source>
        <strain evidence="3">R-22-3 w-18</strain>
    </source>
</reference>
<feature type="domain" description="Bacterial HORMA" evidence="1">
    <location>
        <begin position="4"/>
        <end position="169"/>
    </location>
</feature>
<dbReference type="EMBL" id="WKJZ01000005">
    <property type="protein sequence ID" value="MVW77215.1"/>
    <property type="molecule type" value="Genomic_DNA"/>
</dbReference>
<dbReference type="InterPro" id="IPR041162">
    <property type="entry name" value="Bact_HORMA_1"/>
</dbReference>
<evidence type="ECO:0000313" key="3">
    <source>
        <dbReference type="Proteomes" id="UP000429555"/>
    </source>
</evidence>
<organism evidence="2 3">
    <name type="scientific">Pseudomonas xionganensis</name>
    <dbReference type="NCBI Taxonomy" id="2654845"/>
    <lineage>
        <taxon>Bacteria</taxon>
        <taxon>Pseudomonadati</taxon>
        <taxon>Pseudomonadota</taxon>
        <taxon>Gammaproteobacteria</taxon>
        <taxon>Pseudomonadales</taxon>
        <taxon>Pseudomonadaceae</taxon>
        <taxon>Pseudomonas</taxon>
    </lineage>
</organism>
<evidence type="ECO:0000259" key="1">
    <source>
        <dbReference type="Pfam" id="PF18138"/>
    </source>
</evidence>
<name>A0A6I4KXS1_9PSED</name>
<dbReference type="Pfam" id="PF18138">
    <property type="entry name" value="bacHORMA_1"/>
    <property type="match status" value="1"/>
</dbReference>
<dbReference type="Proteomes" id="UP000429555">
    <property type="component" value="Unassembled WGS sequence"/>
</dbReference>
<keyword evidence="3" id="KW-1185">Reference proteome</keyword>
<comment type="caution">
    <text evidence="2">The sequence shown here is derived from an EMBL/GenBank/DDBJ whole genome shotgun (WGS) entry which is preliminary data.</text>
</comment>
<protein>
    <recommendedName>
        <fullName evidence="1">Bacterial HORMA domain-containing protein</fullName>
    </recommendedName>
</protein>
<dbReference type="RefSeq" id="WP_160347871.1">
    <property type="nucleotide sequence ID" value="NZ_WKJZ01000005.1"/>
</dbReference>
<accession>A0A6I4KXS1</accession>